<dbReference type="InterPro" id="IPR016181">
    <property type="entry name" value="Acyl_CoA_acyltransferase"/>
</dbReference>
<keyword evidence="2" id="KW-1185">Reference proteome</keyword>
<organism evidence="1 2">
    <name type="scientific">Achromobacter spanius</name>
    <dbReference type="NCBI Taxonomy" id="217203"/>
    <lineage>
        <taxon>Bacteria</taxon>
        <taxon>Pseudomonadati</taxon>
        <taxon>Pseudomonadota</taxon>
        <taxon>Betaproteobacteria</taxon>
        <taxon>Burkholderiales</taxon>
        <taxon>Alcaligenaceae</taxon>
        <taxon>Achromobacter</taxon>
    </lineage>
</organism>
<dbReference type="RefSeq" id="WP_105236856.1">
    <property type="nucleotide sequence ID" value="NZ_CP023270.1"/>
</dbReference>
<dbReference type="Proteomes" id="UP000239477">
    <property type="component" value="Chromosome"/>
</dbReference>
<reference evidence="1 2" key="1">
    <citation type="submission" date="2017-09" db="EMBL/GenBank/DDBJ databases">
        <title>Genomic, metabolic, and phenotypic characteristics of bacterial isolates from the natural microbiome of the model nematode Caenorhabditis elegans.</title>
        <authorList>
            <person name="Zimmermann J."/>
            <person name="Obeng N."/>
            <person name="Yang W."/>
            <person name="Obeng O."/>
            <person name="Kissoyan K."/>
            <person name="Pees B."/>
            <person name="Dirksen P."/>
            <person name="Hoppner M."/>
            <person name="Franke A."/>
            <person name="Rosenstiel P."/>
            <person name="Leippe M."/>
            <person name="Dierking K."/>
            <person name="Kaleta C."/>
            <person name="Schulenburg H."/>
        </authorList>
    </citation>
    <scope>NUCLEOTIDE SEQUENCE [LARGE SCALE GENOMIC DNA]</scope>
    <source>
        <strain evidence="1 2">MYb73</strain>
    </source>
</reference>
<evidence type="ECO:0000313" key="2">
    <source>
        <dbReference type="Proteomes" id="UP000239477"/>
    </source>
</evidence>
<dbReference type="GO" id="GO:0016740">
    <property type="term" value="F:transferase activity"/>
    <property type="evidence" value="ECO:0007669"/>
    <property type="project" value="UniProtKB-KW"/>
</dbReference>
<accession>A0A2S0I115</accession>
<dbReference type="Gene3D" id="3.40.630.30">
    <property type="match status" value="1"/>
</dbReference>
<proteinExistence type="predicted"/>
<dbReference type="SUPFAM" id="SSF55729">
    <property type="entry name" value="Acyl-CoA N-acyltransferases (Nat)"/>
    <property type="match status" value="1"/>
</dbReference>
<evidence type="ECO:0000313" key="1">
    <source>
        <dbReference type="EMBL" id="AVJ25708.1"/>
    </source>
</evidence>
<dbReference type="AlphaFoldDB" id="A0A2S0I115"/>
<keyword evidence="1" id="KW-0808">Transferase</keyword>
<name>A0A2S0I115_9BURK</name>
<sequence length="349" mass="40470">MGLERKQFRSIDLTDSFFDSLKADYEEFEEWFVRKAENWAYIHTQDDGTLDGFLYLKIEDDAVTDMEPELPPARRVKVGTFKIEAHGTKLGERFVKKIFDHAVEEKVNQLYVTIFEKHAGLVALFHRYGFERVGYKNTVNGTELVLLRDLNWRNDVSRDKNYPLIKMDGAFYHVGIYPAYHTRLLPDSILNNENVRIVEDVSHANSINKIFLSRINRIMNMSAGDKVVMYRTGDGAGPAEYRAVATSLCVVEEARRLDSFADADEFIAYARSHSVFSDDDLRIFFDEKKYLFALKFTYNIALRRRLTRHHLIENVGIHRNAYPGFIKLTRAQYRQIAIDGGIDESLIID</sequence>
<gene>
    <name evidence="1" type="ORF">CLM73_00420</name>
</gene>
<dbReference type="OrthoDB" id="9773249at2"/>
<dbReference type="EMBL" id="CP023270">
    <property type="protein sequence ID" value="AVJ25708.1"/>
    <property type="molecule type" value="Genomic_DNA"/>
</dbReference>
<protein>
    <submittedName>
        <fullName evidence="1">N-acetyltransferase</fullName>
    </submittedName>
</protein>